<dbReference type="InterPro" id="IPR040002">
    <property type="entry name" value="Sm-like_LSM3"/>
</dbReference>
<dbReference type="InterPro" id="IPR010920">
    <property type="entry name" value="LSM_dom_sf"/>
</dbReference>
<evidence type="ECO:0000313" key="2">
    <source>
        <dbReference type="EMBL" id="KAF2000966.1"/>
    </source>
</evidence>
<gene>
    <name evidence="2" type="ORF">P154DRAFT_522227</name>
</gene>
<proteinExistence type="predicted"/>
<sequence>MITLWPQGYDIHCNMVLGDVEETIYLPDDDGSSDDSNAEVKTVVKQAEMLFVRGDSVVLIAPRSGTI</sequence>
<dbReference type="SUPFAM" id="SSF50182">
    <property type="entry name" value="Sm-like ribonucleoproteins"/>
    <property type="match status" value="1"/>
</dbReference>
<dbReference type="InterPro" id="IPR001163">
    <property type="entry name" value="Sm_dom_euk/arc"/>
</dbReference>
<dbReference type="GO" id="GO:0003723">
    <property type="term" value="F:RNA binding"/>
    <property type="evidence" value="ECO:0007669"/>
    <property type="project" value="InterPro"/>
</dbReference>
<dbReference type="Proteomes" id="UP000799779">
    <property type="component" value="Unassembled WGS sequence"/>
</dbReference>
<accession>A0A6A5WTQ5</accession>
<protein>
    <recommendedName>
        <fullName evidence="1">Sm domain-containing protein</fullName>
    </recommendedName>
</protein>
<keyword evidence="3" id="KW-1185">Reference proteome</keyword>
<dbReference type="Gene3D" id="2.30.30.100">
    <property type="match status" value="1"/>
</dbReference>
<dbReference type="GO" id="GO:0032991">
    <property type="term" value="C:protein-containing complex"/>
    <property type="evidence" value="ECO:0007669"/>
    <property type="project" value="UniProtKB-ARBA"/>
</dbReference>
<evidence type="ECO:0000259" key="1">
    <source>
        <dbReference type="Pfam" id="PF01423"/>
    </source>
</evidence>
<organism evidence="2 3">
    <name type="scientific">Amniculicola lignicola CBS 123094</name>
    <dbReference type="NCBI Taxonomy" id="1392246"/>
    <lineage>
        <taxon>Eukaryota</taxon>
        <taxon>Fungi</taxon>
        <taxon>Dikarya</taxon>
        <taxon>Ascomycota</taxon>
        <taxon>Pezizomycotina</taxon>
        <taxon>Dothideomycetes</taxon>
        <taxon>Pleosporomycetidae</taxon>
        <taxon>Pleosporales</taxon>
        <taxon>Amniculicolaceae</taxon>
        <taxon>Amniculicola</taxon>
    </lineage>
</organism>
<dbReference type="Pfam" id="PF01423">
    <property type="entry name" value="LSM"/>
    <property type="match status" value="1"/>
</dbReference>
<dbReference type="OrthoDB" id="29543at2759"/>
<name>A0A6A5WTQ5_9PLEO</name>
<feature type="domain" description="Sm" evidence="1">
    <location>
        <begin position="7"/>
        <end position="62"/>
    </location>
</feature>
<dbReference type="EMBL" id="ML977586">
    <property type="protein sequence ID" value="KAF2000966.1"/>
    <property type="molecule type" value="Genomic_DNA"/>
</dbReference>
<dbReference type="PANTHER" id="PTHR13110">
    <property type="entry name" value="U6 SNRNA-ASSOCIATED SM-LIKE PROTEIN LSM3"/>
    <property type="match status" value="1"/>
</dbReference>
<reference evidence="2" key="1">
    <citation type="journal article" date="2020" name="Stud. Mycol.">
        <title>101 Dothideomycetes genomes: a test case for predicting lifestyles and emergence of pathogens.</title>
        <authorList>
            <person name="Haridas S."/>
            <person name="Albert R."/>
            <person name="Binder M."/>
            <person name="Bloem J."/>
            <person name="Labutti K."/>
            <person name="Salamov A."/>
            <person name="Andreopoulos B."/>
            <person name="Baker S."/>
            <person name="Barry K."/>
            <person name="Bills G."/>
            <person name="Bluhm B."/>
            <person name="Cannon C."/>
            <person name="Castanera R."/>
            <person name="Culley D."/>
            <person name="Daum C."/>
            <person name="Ezra D."/>
            <person name="Gonzalez J."/>
            <person name="Henrissat B."/>
            <person name="Kuo A."/>
            <person name="Liang C."/>
            <person name="Lipzen A."/>
            <person name="Lutzoni F."/>
            <person name="Magnuson J."/>
            <person name="Mondo S."/>
            <person name="Nolan M."/>
            <person name="Ohm R."/>
            <person name="Pangilinan J."/>
            <person name="Park H.-J."/>
            <person name="Ramirez L."/>
            <person name="Alfaro M."/>
            <person name="Sun H."/>
            <person name="Tritt A."/>
            <person name="Yoshinaga Y."/>
            <person name="Zwiers L.-H."/>
            <person name="Turgeon B."/>
            <person name="Goodwin S."/>
            <person name="Spatafora J."/>
            <person name="Crous P."/>
            <person name="Grigoriev I."/>
        </authorList>
    </citation>
    <scope>NUCLEOTIDE SEQUENCE</scope>
    <source>
        <strain evidence="2">CBS 123094</strain>
    </source>
</reference>
<evidence type="ECO:0000313" key="3">
    <source>
        <dbReference type="Proteomes" id="UP000799779"/>
    </source>
</evidence>
<dbReference type="AlphaFoldDB" id="A0A6A5WTQ5"/>